<sequence length="741" mass="81501">MEANNSLVPRGPQAPAAQQQDLTRHRLTDVFPGGNMLPEPSMGDYFRVLLKRKWTVLVTLAIAVCLAGLVTARATRLYESSGRISINPSDADVLNLKDSNAGNSDGLEVDTQVRILQSDAVALESAKRMRGAAGQLEGKPLDAAEEAGLIGTFRSRMTVVSIPDTRIIEIRYLHTDPQYAAAAVNTIAAVFIEQNFKTKYDSTMRASDWLTQQLTEMQTKVQTADQKLVDYQRANGIVGVDEKTNITMSKLDDLNKQMTEAQTDRIQRQAIYEQAKSGDRKVLANTSPNMLVERLRQQESDLQTQLAQLTTQFGPSYPKVLELNNQLKQVQSTLETETTKIQGKLESEYLSAMSRERMLSAALEKQKQAANALNEKAIQYTLLKRDADSTRQIYEGMLAKQKEAVVTAGLRSNTIRIVDPARVPVLPSHPNVPRNMLIGFLFGLTAGIALAFVQEMLDNTVKTPEEVTYLTNLPALGMIPLNKRLTEKTQKKANGNGAMALTRKDTWRESTELVSHSRPKSEIAEAYRALRTSILLSSLGAPPKCILVTSALPQEGKTTTCINIAIVLAQKGAKVLLVDADMRRPSIHNKLALRARGGLSTLLTGSDTMANVLVNSTEVPNLHVLPAGPPPPHPAELLGSTVMKSYILEWREKFDHVIIDSPPCLSVTDAVLLSVDVDAVALVLRSGQTPKDAVRRARNLLFQVKAKVLGVVVNAVDMRSPDMYYYSYASKYGSYYTDSAE</sequence>
<dbReference type="GO" id="GO:0005524">
    <property type="term" value="F:ATP binding"/>
    <property type="evidence" value="ECO:0007669"/>
    <property type="project" value="UniProtKB-KW"/>
</dbReference>
<dbReference type="Pfam" id="PF13807">
    <property type="entry name" value="GNVR"/>
    <property type="match status" value="1"/>
</dbReference>
<evidence type="ECO:0000256" key="4">
    <source>
        <dbReference type="ARBA" id="ARBA00011903"/>
    </source>
</evidence>
<dbReference type="InterPro" id="IPR050445">
    <property type="entry name" value="Bact_polysacc_biosynth/exp"/>
</dbReference>
<keyword evidence="7" id="KW-0808">Transferase</keyword>
<evidence type="ECO:0000256" key="6">
    <source>
        <dbReference type="ARBA" id="ARBA00022519"/>
    </source>
</evidence>
<evidence type="ECO:0000256" key="1">
    <source>
        <dbReference type="ARBA" id="ARBA00004429"/>
    </source>
</evidence>
<evidence type="ECO:0000256" key="16">
    <source>
        <dbReference type="SAM" id="Coils"/>
    </source>
</evidence>
<dbReference type="GO" id="GO:0005886">
    <property type="term" value="C:plasma membrane"/>
    <property type="evidence" value="ECO:0007669"/>
    <property type="project" value="UniProtKB-SubCell"/>
</dbReference>
<dbReference type="CDD" id="cd05387">
    <property type="entry name" value="BY-kinase"/>
    <property type="match status" value="1"/>
</dbReference>
<comment type="subcellular location">
    <subcellularLocation>
        <location evidence="1">Cell inner membrane</location>
        <topology evidence="1">Multi-pass membrane protein</topology>
    </subcellularLocation>
</comment>
<comment type="similarity">
    <text evidence="3">Belongs to the etk/wzc family.</text>
</comment>
<evidence type="ECO:0000256" key="13">
    <source>
        <dbReference type="ARBA" id="ARBA00023136"/>
    </source>
</evidence>
<dbReference type="Pfam" id="PF02706">
    <property type="entry name" value="Wzz"/>
    <property type="match status" value="1"/>
</dbReference>
<keyword evidence="13 18" id="KW-0472">Membrane</keyword>
<comment type="similarity">
    <text evidence="2">Belongs to the CpsD/CapB family.</text>
</comment>
<keyword evidence="14" id="KW-0829">Tyrosine-protein kinase</keyword>
<feature type="domain" description="Polysaccharide chain length determinant N-terminal" evidence="19">
    <location>
        <begin position="43"/>
        <end position="124"/>
    </location>
</feature>
<feature type="region of interest" description="Disordered" evidence="17">
    <location>
        <begin position="1"/>
        <end position="23"/>
    </location>
</feature>
<dbReference type="InterPro" id="IPR032807">
    <property type="entry name" value="GNVR"/>
</dbReference>
<evidence type="ECO:0000256" key="2">
    <source>
        <dbReference type="ARBA" id="ARBA00007316"/>
    </source>
</evidence>
<evidence type="ECO:0000256" key="17">
    <source>
        <dbReference type="SAM" id="MobiDB-lite"/>
    </source>
</evidence>
<keyword evidence="9" id="KW-0547">Nucleotide-binding</keyword>
<evidence type="ECO:0000256" key="7">
    <source>
        <dbReference type="ARBA" id="ARBA00022679"/>
    </source>
</evidence>
<dbReference type="EMBL" id="JACPNR010000004">
    <property type="protein sequence ID" value="MBI2677330.1"/>
    <property type="molecule type" value="Genomic_DNA"/>
</dbReference>
<evidence type="ECO:0000259" key="21">
    <source>
        <dbReference type="Pfam" id="PF13807"/>
    </source>
</evidence>
<evidence type="ECO:0000256" key="14">
    <source>
        <dbReference type="ARBA" id="ARBA00023137"/>
    </source>
</evidence>
<gene>
    <name evidence="22" type="ORF">HYX28_00960</name>
</gene>
<feature type="domain" description="Tyrosine-protein kinase G-rich" evidence="21">
    <location>
        <begin position="380"/>
        <end position="456"/>
    </location>
</feature>
<evidence type="ECO:0000256" key="15">
    <source>
        <dbReference type="ARBA" id="ARBA00051245"/>
    </source>
</evidence>
<feature type="coiled-coil region" evidence="16">
    <location>
        <begin position="292"/>
        <end position="376"/>
    </location>
</feature>
<dbReference type="NCBIfam" id="TIGR01007">
    <property type="entry name" value="eps_fam"/>
    <property type="match status" value="1"/>
</dbReference>
<evidence type="ECO:0000256" key="18">
    <source>
        <dbReference type="SAM" id="Phobius"/>
    </source>
</evidence>
<keyword evidence="12 18" id="KW-1133">Transmembrane helix</keyword>
<dbReference type="Proteomes" id="UP000779809">
    <property type="component" value="Unassembled WGS sequence"/>
</dbReference>
<keyword evidence="8 18" id="KW-0812">Transmembrane</keyword>
<reference evidence="22" key="1">
    <citation type="submission" date="2020-07" db="EMBL/GenBank/DDBJ databases">
        <title>Huge and variable diversity of episymbiotic CPR bacteria and DPANN archaea in groundwater ecosystems.</title>
        <authorList>
            <person name="He C.Y."/>
            <person name="Keren R."/>
            <person name="Whittaker M."/>
            <person name="Farag I.F."/>
            <person name="Doudna J."/>
            <person name="Cate J.H.D."/>
            <person name="Banfield J.F."/>
        </authorList>
    </citation>
    <scope>NUCLEOTIDE SEQUENCE</scope>
    <source>
        <strain evidence="22">NC_groundwater_580_Pr5_B-0.1um_64_19</strain>
    </source>
</reference>
<feature type="domain" description="AAA" evidence="20">
    <location>
        <begin position="556"/>
        <end position="673"/>
    </location>
</feature>
<dbReference type="Gene3D" id="3.40.50.300">
    <property type="entry name" value="P-loop containing nucleotide triphosphate hydrolases"/>
    <property type="match status" value="1"/>
</dbReference>
<evidence type="ECO:0000256" key="12">
    <source>
        <dbReference type="ARBA" id="ARBA00022989"/>
    </source>
</evidence>
<dbReference type="AlphaFoldDB" id="A0A932A607"/>
<evidence type="ECO:0000313" key="22">
    <source>
        <dbReference type="EMBL" id="MBI2677330.1"/>
    </source>
</evidence>
<evidence type="ECO:0000259" key="19">
    <source>
        <dbReference type="Pfam" id="PF02706"/>
    </source>
</evidence>
<dbReference type="FunFam" id="3.40.50.300:FF:000527">
    <property type="entry name" value="Tyrosine-protein kinase etk"/>
    <property type="match status" value="1"/>
</dbReference>
<evidence type="ECO:0000313" key="23">
    <source>
        <dbReference type="Proteomes" id="UP000779809"/>
    </source>
</evidence>
<dbReference type="InterPro" id="IPR027417">
    <property type="entry name" value="P-loop_NTPase"/>
</dbReference>
<dbReference type="InterPro" id="IPR005702">
    <property type="entry name" value="Wzc-like_C"/>
</dbReference>
<dbReference type="SUPFAM" id="SSF52540">
    <property type="entry name" value="P-loop containing nucleoside triphosphate hydrolases"/>
    <property type="match status" value="1"/>
</dbReference>
<dbReference type="GO" id="GO:0042802">
    <property type="term" value="F:identical protein binding"/>
    <property type="evidence" value="ECO:0007669"/>
    <property type="project" value="UniProtKB-ARBA"/>
</dbReference>
<dbReference type="GO" id="GO:0004715">
    <property type="term" value="F:non-membrane spanning protein tyrosine kinase activity"/>
    <property type="evidence" value="ECO:0007669"/>
    <property type="project" value="UniProtKB-EC"/>
</dbReference>
<proteinExistence type="inferred from homology"/>
<dbReference type="Pfam" id="PF13614">
    <property type="entry name" value="AAA_31"/>
    <property type="match status" value="1"/>
</dbReference>
<evidence type="ECO:0000256" key="11">
    <source>
        <dbReference type="ARBA" id="ARBA00022840"/>
    </source>
</evidence>
<organism evidence="22 23">
    <name type="scientific">Candidatus Korobacter versatilis</name>
    <dbReference type="NCBI Taxonomy" id="658062"/>
    <lineage>
        <taxon>Bacteria</taxon>
        <taxon>Pseudomonadati</taxon>
        <taxon>Acidobacteriota</taxon>
        <taxon>Terriglobia</taxon>
        <taxon>Terriglobales</taxon>
        <taxon>Candidatus Korobacteraceae</taxon>
        <taxon>Candidatus Korobacter</taxon>
    </lineage>
</organism>
<keyword evidence="6" id="KW-0997">Cell inner membrane</keyword>
<dbReference type="PANTHER" id="PTHR32309:SF13">
    <property type="entry name" value="FERRIC ENTEROBACTIN TRANSPORT PROTEIN FEPE"/>
    <property type="match status" value="1"/>
</dbReference>
<name>A0A932A607_9BACT</name>
<keyword evidence="11" id="KW-0067">ATP-binding</keyword>
<dbReference type="InterPro" id="IPR003856">
    <property type="entry name" value="LPS_length_determ_N"/>
</dbReference>
<evidence type="ECO:0000256" key="9">
    <source>
        <dbReference type="ARBA" id="ARBA00022741"/>
    </source>
</evidence>
<comment type="catalytic activity">
    <reaction evidence="15">
        <text>L-tyrosyl-[protein] + ATP = O-phospho-L-tyrosyl-[protein] + ADP + H(+)</text>
        <dbReference type="Rhea" id="RHEA:10596"/>
        <dbReference type="Rhea" id="RHEA-COMP:10136"/>
        <dbReference type="Rhea" id="RHEA-COMP:20101"/>
        <dbReference type="ChEBI" id="CHEBI:15378"/>
        <dbReference type="ChEBI" id="CHEBI:30616"/>
        <dbReference type="ChEBI" id="CHEBI:46858"/>
        <dbReference type="ChEBI" id="CHEBI:61978"/>
        <dbReference type="ChEBI" id="CHEBI:456216"/>
        <dbReference type="EC" id="2.7.10.2"/>
    </reaction>
</comment>
<feature type="transmembrane region" description="Helical" evidence="18">
    <location>
        <begin position="54"/>
        <end position="74"/>
    </location>
</feature>
<keyword evidence="5" id="KW-1003">Cell membrane</keyword>
<dbReference type="EC" id="2.7.10.2" evidence="4"/>
<accession>A0A932A607</accession>
<dbReference type="PANTHER" id="PTHR32309">
    <property type="entry name" value="TYROSINE-PROTEIN KINASE"/>
    <property type="match status" value="1"/>
</dbReference>
<evidence type="ECO:0000256" key="10">
    <source>
        <dbReference type="ARBA" id="ARBA00022777"/>
    </source>
</evidence>
<protein>
    <recommendedName>
        <fullName evidence="4">non-specific protein-tyrosine kinase</fullName>
        <ecNumber evidence="4">2.7.10.2</ecNumber>
    </recommendedName>
</protein>
<evidence type="ECO:0000256" key="3">
    <source>
        <dbReference type="ARBA" id="ARBA00008883"/>
    </source>
</evidence>
<keyword evidence="16" id="KW-0175">Coiled coil</keyword>
<evidence type="ECO:0000256" key="5">
    <source>
        <dbReference type="ARBA" id="ARBA00022475"/>
    </source>
</evidence>
<evidence type="ECO:0000256" key="8">
    <source>
        <dbReference type="ARBA" id="ARBA00022692"/>
    </source>
</evidence>
<evidence type="ECO:0000259" key="20">
    <source>
        <dbReference type="Pfam" id="PF13614"/>
    </source>
</evidence>
<dbReference type="InterPro" id="IPR025669">
    <property type="entry name" value="AAA_dom"/>
</dbReference>
<comment type="caution">
    <text evidence="22">The sequence shown here is derived from an EMBL/GenBank/DDBJ whole genome shotgun (WGS) entry which is preliminary data.</text>
</comment>
<keyword evidence="10" id="KW-0418">Kinase</keyword>